<organism evidence="3 4">
    <name type="scientific">Brachybacterium ginsengisoli</name>
    <dbReference type="NCBI Taxonomy" id="1331682"/>
    <lineage>
        <taxon>Bacteria</taxon>
        <taxon>Bacillati</taxon>
        <taxon>Actinomycetota</taxon>
        <taxon>Actinomycetes</taxon>
        <taxon>Micrococcales</taxon>
        <taxon>Dermabacteraceae</taxon>
        <taxon>Brachybacterium</taxon>
    </lineage>
</organism>
<feature type="region of interest" description="Disordered" evidence="1">
    <location>
        <begin position="118"/>
        <end position="146"/>
    </location>
</feature>
<proteinExistence type="predicted"/>
<keyword evidence="2" id="KW-0812">Transmembrane</keyword>
<evidence type="ECO:0000313" key="4">
    <source>
        <dbReference type="Proteomes" id="UP000217889"/>
    </source>
</evidence>
<evidence type="ECO:0000256" key="2">
    <source>
        <dbReference type="SAM" id="Phobius"/>
    </source>
</evidence>
<dbReference type="GO" id="GO:0015562">
    <property type="term" value="F:efflux transmembrane transporter activity"/>
    <property type="evidence" value="ECO:0007669"/>
    <property type="project" value="TreeGrafter"/>
</dbReference>
<accession>A0A291H130</accession>
<dbReference type="OrthoDB" id="4401807at2"/>
<reference evidence="3 4" key="1">
    <citation type="journal article" date="2014" name="Int. J. Syst. Evol. Microbiol.">
        <title>Brachybacterium ginsengisoli sp. nov., isolated from soil of a ginseng field.</title>
        <authorList>
            <person name="Hoang V.A."/>
            <person name="Kim Y.J."/>
            <person name="Nguyen N.L."/>
            <person name="Yang D.C."/>
        </authorList>
    </citation>
    <scope>NUCLEOTIDE SEQUENCE [LARGE SCALE GENOMIC DNA]</scope>
    <source>
        <strain evidence="3 4">DCY80</strain>
    </source>
</reference>
<keyword evidence="2" id="KW-1133">Transmembrane helix</keyword>
<feature type="transmembrane region" description="Helical" evidence="2">
    <location>
        <begin position="7"/>
        <end position="29"/>
    </location>
</feature>
<dbReference type="KEGG" id="bgg:CFK41_15940"/>
<keyword evidence="2" id="KW-0472">Membrane</keyword>
<dbReference type="RefSeq" id="WP_096800562.1">
    <property type="nucleotide sequence ID" value="NZ_CP023564.1"/>
</dbReference>
<gene>
    <name evidence="3" type="ORF">CFK41_15940</name>
</gene>
<dbReference type="GO" id="GO:1990281">
    <property type="term" value="C:efflux pump complex"/>
    <property type="evidence" value="ECO:0007669"/>
    <property type="project" value="TreeGrafter"/>
</dbReference>
<sequence length="372" mass="38203">MDILRRYVFPVIWMLILGVIALALAKMAFFPSGGDEQSQETVTPGASFDDYALTAVDTTDLSSSLVLPAMVTPDPGTELKASSTGEITKIWRTDGDHVEQGERILQVRYPVEPEPVEVPAAPADGEAGLEQGGEGAAPEPAPQPAAPVDEYRYVNLIATGSGTISGMEVEEWDGLTEGDAVATISPGTYSIVADLTPEQQLSLLDVELAATALLPTSPDPATCSAPAITEDAEIEEPAAPAGPEIDPFTGEEISSGGGGVSAAQLVCPVPEDVRVVPGLSVDVTVDLGSRTGVLAVPTTAVEGEGPNGVVYVLDEATGEPTPVEVVLGLRGDGSVEVTEGLEKGQEILEFAPGVDSGDGSGGMSGPTEVVVW</sequence>
<evidence type="ECO:0000256" key="1">
    <source>
        <dbReference type="SAM" id="MobiDB-lite"/>
    </source>
</evidence>
<name>A0A291H130_9MICO</name>
<dbReference type="AlphaFoldDB" id="A0A291H130"/>
<dbReference type="Proteomes" id="UP000217889">
    <property type="component" value="Chromosome"/>
</dbReference>
<protein>
    <submittedName>
        <fullName evidence="3">Uncharacterized protein</fullName>
    </submittedName>
</protein>
<dbReference type="PANTHER" id="PTHR30469">
    <property type="entry name" value="MULTIDRUG RESISTANCE PROTEIN MDTA"/>
    <property type="match status" value="1"/>
</dbReference>
<evidence type="ECO:0000313" key="3">
    <source>
        <dbReference type="EMBL" id="ATG56102.1"/>
    </source>
</evidence>
<dbReference type="EMBL" id="CP023564">
    <property type="protein sequence ID" value="ATG56102.1"/>
    <property type="molecule type" value="Genomic_DNA"/>
</dbReference>
<keyword evidence="4" id="KW-1185">Reference proteome</keyword>
<dbReference type="Gene3D" id="2.40.420.20">
    <property type="match status" value="1"/>
</dbReference>
<feature type="compositionally biased region" description="Low complexity" evidence="1">
    <location>
        <begin position="118"/>
        <end position="129"/>
    </location>
</feature>